<dbReference type="CDD" id="cd07377">
    <property type="entry name" value="WHTH_GntR"/>
    <property type="match status" value="1"/>
</dbReference>
<dbReference type="PANTHER" id="PTHR30146">
    <property type="entry name" value="LACI-RELATED TRANSCRIPTIONAL REPRESSOR"/>
    <property type="match status" value="1"/>
</dbReference>
<dbReference type="EMBL" id="JAAGOB010000003">
    <property type="protein sequence ID" value="NED94996.1"/>
    <property type="molecule type" value="Genomic_DNA"/>
</dbReference>
<keyword evidence="3" id="KW-0804">Transcription</keyword>
<dbReference type="SUPFAM" id="SSF46785">
    <property type="entry name" value="Winged helix' DNA-binding domain"/>
    <property type="match status" value="1"/>
</dbReference>
<dbReference type="Gene3D" id="1.10.10.10">
    <property type="entry name" value="Winged helix-like DNA-binding domain superfamily/Winged helix DNA-binding domain"/>
    <property type="match status" value="1"/>
</dbReference>
<keyword evidence="7" id="KW-1185">Reference proteome</keyword>
<dbReference type="CDD" id="cd06267">
    <property type="entry name" value="PBP1_LacI_sugar_binding-like"/>
    <property type="match status" value="1"/>
</dbReference>
<dbReference type="RefSeq" id="WP_163817335.1">
    <property type="nucleotide sequence ID" value="NZ_JAAGOB010000003.1"/>
</dbReference>
<evidence type="ECO:0000256" key="4">
    <source>
        <dbReference type="SAM" id="MobiDB-lite"/>
    </source>
</evidence>
<dbReference type="Gene3D" id="3.40.50.2300">
    <property type="match status" value="2"/>
</dbReference>
<dbReference type="AlphaFoldDB" id="A0A6N9YJ06"/>
<sequence>MVTRRTSERQRQALVDDLRQACREGHLRPGDMLPTVRELQEKYRLSPRTVTSELRKLVDEGLLRTVPRVGVFVADTASAEPDSYLMLVQATGSTGTMTTVDRVRLGFEERVTQLGAASATMDIDAALRRALDGTLPPIAGAFLAMPDRGEDLAAFGDASTARVRWASIPMTPPTPEMVIDMVTVDHVDGGRAATRHLWQRGHRRIAYLGLHAEGIEDPRYHWSVLRMRGWRDAMEQFGERVENISFLPDAPPDSFERQAEIAALVARAVVVRRDVTAVVCASHNAALGMAAALRTADVPPEGWPAMVAFEDIAEVGDGILTSVRVPCEDIGREAAQILWERRHARLEGPPVDRRLPMPVIRRVDSQHGWSGSGEPVATESAEAQA</sequence>
<feature type="domain" description="HTH gntR-type" evidence="5">
    <location>
        <begin position="8"/>
        <end position="76"/>
    </location>
</feature>
<evidence type="ECO:0000259" key="5">
    <source>
        <dbReference type="PROSITE" id="PS50949"/>
    </source>
</evidence>
<dbReference type="Proteomes" id="UP000469185">
    <property type="component" value="Unassembled WGS sequence"/>
</dbReference>
<feature type="region of interest" description="Disordered" evidence="4">
    <location>
        <begin position="364"/>
        <end position="385"/>
    </location>
</feature>
<keyword evidence="2" id="KW-0238">DNA-binding</keyword>
<dbReference type="GO" id="GO:0003700">
    <property type="term" value="F:DNA-binding transcription factor activity"/>
    <property type="evidence" value="ECO:0007669"/>
    <property type="project" value="InterPro"/>
</dbReference>
<evidence type="ECO:0000313" key="7">
    <source>
        <dbReference type="Proteomes" id="UP000469185"/>
    </source>
</evidence>
<accession>A0A6N9YJ06</accession>
<dbReference type="PROSITE" id="PS50949">
    <property type="entry name" value="HTH_GNTR"/>
    <property type="match status" value="1"/>
</dbReference>
<dbReference type="InterPro" id="IPR028082">
    <property type="entry name" value="Peripla_BP_I"/>
</dbReference>
<dbReference type="GO" id="GO:0000976">
    <property type="term" value="F:transcription cis-regulatory region binding"/>
    <property type="evidence" value="ECO:0007669"/>
    <property type="project" value="TreeGrafter"/>
</dbReference>
<evidence type="ECO:0000313" key="6">
    <source>
        <dbReference type="EMBL" id="NED94996.1"/>
    </source>
</evidence>
<keyword evidence="1" id="KW-0805">Transcription regulation</keyword>
<dbReference type="InterPro" id="IPR036390">
    <property type="entry name" value="WH_DNA-bd_sf"/>
</dbReference>
<comment type="caution">
    <text evidence="6">The sequence shown here is derived from an EMBL/GenBank/DDBJ whole genome shotgun (WGS) entry which is preliminary data.</text>
</comment>
<organism evidence="6 7">
    <name type="scientific">Phytoactinopolyspora alkaliphila</name>
    <dbReference type="NCBI Taxonomy" id="1783498"/>
    <lineage>
        <taxon>Bacteria</taxon>
        <taxon>Bacillati</taxon>
        <taxon>Actinomycetota</taxon>
        <taxon>Actinomycetes</taxon>
        <taxon>Jiangellales</taxon>
        <taxon>Jiangellaceae</taxon>
        <taxon>Phytoactinopolyspora</taxon>
    </lineage>
</organism>
<reference evidence="6 7" key="1">
    <citation type="submission" date="2020-02" db="EMBL/GenBank/DDBJ databases">
        <authorList>
            <person name="Li X.-J."/>
            <person name="Feng X.-M."/>
        </authorList>
    </citation>
    <scope>NUCLEOTIDE SEQUENCE [LARGE SCALE GENOMIC DNA]</scope>
    <source>
        <strain evidence="6 7">CGMCC 4.7225</strain>
    </source>
</reference>
<dbReference type="Pfam" id="PF00392">
    <property type="entry name" value="GntR"/>
    <property type="match status" value="1"/>
</dbReference>
<dbReference type="Pfam" id="PF13377">
    <property type="entry name" value="Peripla_BP_3"/>
    <property type="match status" value="1"/>
</dbReference>
<dbReference type="SMART" id="SM00345">
    <property type="entry name" value="HTH_GNTR"/>
    <property type="match status" value="1"/>
</dbReference>
<gene>
    <name evidence="6" type="ORF">G1H11_06685</name>
</gene>
<evidence type="ECO:0000256" key="2">
    <source>
        <dbReference type="ARBA" id="ARBA00023125"/>
    </source>
</evidence>
<dbReference type="PANTHER" id="PTHR30146:SF33">
    <property type="entry name" value="TRANSCRIPTIONAL REGULATOR"/>
    <property type="match status" value="1"/>
</dbReference>
<dbReference type="InterPro" id="IPR046335">
    <property type="entry name" value="LacI/GalR-like_sensor"/>
</dbReference>
<protein>
    <submittedName>
        <fullName evidence="6">Substrate-binding domain-containing protein</fullName>
    </submittedName>
</protein>
<name>A0A6N9YJ06_9ACTN</name>
<dbReference type="InterPro" id="IPR036388">
    <property type="entry name" value="WH-like_DNA-bd_sf"/>
</dbReference>
<evidence type="ECO:0000256" key="1">
    <source>
        <dbReference type="ARBA" id="ARBA00023015"/>
    </source>
</evidence>
<evidence type="ECO:0000256" key="3">
    <source>
        <dbReference type="ARBA" id="ARBA00023163"/>
    </source>
</evidence>
<dbReference type="InterPro" id="IPR000524">
    <property type="entry name" value="Tscrpt_reg_HTH_GntR"/>
</dbReference>
<proteinExistence type="predicted"/>
<dbReference type="SUPFAM" id="SSF53822">
    <property type="entry name" value="Periplasmic binding protein-like I"/>
    <property type="match status" value="1"/>
</dbReference>